<dbReference type="Proteomes" id="UP000186218">
    <property type="component" value="Unassembled WGS sequence"/>
</dbReference>
<evidence type="ECO:0000313" key="2">
    <source>
        <dbReference type="EMBL" id="SIS19509.1"/>
    </source>
</evidence>
<feature type="compositionally biased region" description="Polar residues" evidence="1">
    <location>
        <begin position="106"/>
        <end position="126"/>
    </location>
</feature>
<feature type="region of interest" description="Disordered" evidence="1">
    <location>
        <begin position="79"/>
        <end position="135"/>
    </location>
</feature>
<reference evidence="2 3" key="1">
    <citation type="submission" date="2017-01" db="EMBL/GenBank/DDBJ databases">
        <authorList>
            <person name="Mah S.A."/>
            <person name="Swanson W.J."/>
            <person name="Moy G.W."/>
            <person name="Vacquier V.D."/>
        </authorList>
    </citation>
    <scope>NUCLEOTIDE SEQUENCE [LARGE SCALE GENOMIC DNA]</scope>
    <source>
        <strain evidence="2 3">CPCC 203464</strain>
    </source>
</reference>
<organism evidence="2 3">
    <name type="scientific">Williamsia sterculiae</name>
    <dbReference type="NCBI Taxonomy" id="1344003"/>
    <lineage>
        <taxon>Bacteria</taxon>
        <taxon>Bacillati</taxon>
        <taxon>Actinomycetota</taxon>
        <taxon>Actinomycetes</taxon>
        <taxon>Mycobacteriales</taxon>
        <taxon>Nocardiaceae</taxon>
        <taxon>Williamsia</taxon>
    </lineage>
</organism>
<name>A0A1N7H3W1_9NOCA</name>
<dbReference type="AlphaFoldDB" id="A0A1N7H3W1"/>
<sequence length="221" mass="24337">MPAFVRSRRECRVARILQQAGSRGRRRGDVCRLPGPWCVLGVGLLAPGGPSRRTDGRLVARRVSDRRAWASPRCCCRPGTRGPRARDHPASARTAPGRTVQGPAVDQSQTETQPTAATMSPTTCSTEHCGRPTHSRGLCSRCYLARWRAGQFDPPSAPPRVDLVGRRFSDLVVTGWDSGRRRWRCECDCGRSRLVRAGRLTGGEVRSCGHHHARRPRSPDG</sequence>
<proteinExistence type="predicted"/>
<dbReference type="EMBL" id="FTNT01000011">
    <property type="protein sequence ID" value="SIS19509.1"/>
    <property type="molecule type" value="Genomic_DNA"/>
</dbReference>
<dbReference type="STRING" id="1344003.SAMN05445060_3488"/>
<evidence type="ECO:0000313" key="3">
    <source>
        <dbReference type="Proteomes" id="UP000186218"/>
    </source>
</evidence>
<accession>A0A1N7H3W1</accession>
<evidence type="ECO:0000256" key="1">
    <source>
        <dbReference type="SAM" id="MobiDB-lite"/>
    </source>
</evidence>
<protein>
    <submittedName>
        <fullName evidence="2">Uncharacterized protein</fullName>
    </submittedName>
</protein>
<keyword evidence="3" id="KW-1185">Reference proteome</keyword>
<gene>
    <name evidence="2" type="ORF">SAMN05445060_3488</name>
</gene>